<keyword evidence="5" id="KW-0552">Olfaction</keyword>
<evidence type="ECO:0000256" key="10">
    <source>
        <dbReference type="SAM" id="Phobius"/>
    </source>
</evidence>
<dbReference type="GO" id="GO:0007165">
    <property type="term" value="P:signal transduction"/>
    <property type="evidence" value="ECO:0007669"/>
    <property type="project" value="UniProtKB-KW"/>
</dbReference>
<dbReference type="GO" id="GO:0005886">
    <property type="term" value="C:plasma membrane"/>
    <property type="evidence" value="ECO:0007669"/>
    <property type="project" value="UniProtKB-SubCell"/>
</dbReference>
<comment type="subcellular location">
    <subcellularLocation>
        <location evidence="1">Cell membrane</location>
        <topology evidence="1">Multi-pass membrane protein</topology>
    </subcellularLocation>
</comment>
<dbReference type="PANTHER" id="PTHR21137:SF35">
    <property type="entry name" value="ODORANT RECEPTOR 19A-RELATED"/>
    <property type="match status" value="1"/>
</dbReference>
<evidence type="ECO:0000256" key="4">
    <source>
        <dbReference type="ARBA" id="ARBA00022692"/>
    </source>
</evidence>
<protein>
    <submittedName>
        <fullName evidence="12">Odorant receptor Or2-like</fullName>
    </submittedName>
</protein>
<reference evidence="12" key="1">
    <citation type="submission" date="2025-08" db="UniProtKB">
        <authorList>
            <consortium name="RefSeq"/>
        </authorList>
    </citation>
    <scope>IDENTIFICATION</scope>
</reference>
<sequence length="138" mass="15543">MESTIMLFLLFDIGSGLIMHISSCVMFVIQMNQSSKILQYVALVMLQSGRLFFNSWTGQEVTDHSLEVSTAAYDGLWYNVPTKAQKLLKLLIARSQKASRITIAKLYVINLEGFNTVMRTSVSYCTVMISLRDSSKNT</sequence>
<accession>A0A6I9WZV4</accession>
<proteinExistence type="predicted"/>
<dbReference type="Proteomes" id="UP000504615">
    <property type="component" value="Unplaced"/>
</dbReference>
<dbReference type="PANTHER" id="PTHR21137">
    <property type="entry name" value="ODORANT RECEPTOR"/>
    <property type="match status" value="1"/>
</dbReference>
<gene>
    <name evidence="12" type="primary">LOC105427503</name>
</gene>
<evidence type="ECO:0000256" key="7">
    <source>
        <dbReference type="ARBA" id="ARBA00023136"/>
    </source>
</evidence>
<dbReference type="GeneID" id="105427503"/>
<feature type="transmembrane region" description="Helical" evidence="10">
    <location>
        <begin position="6"/>
        <end position="29"/>
    </location>
</feature>
<evidence type="ECO:0000256" key="2">
    <source>
        <dbReference type="ARBA" id="ARBA00022475"/>
    </source>
</evidence>
<keyword evidence="7 10" id="KW-0472">Membrane</keyword>
<keyword evidence="9" id="KW-0807">Transducer</keyword>
<dbReference type="AlphaFoldDB" id="A0A6I9WZV4"/>
<dbReference type="RefSeq" id="XP_011637564.1">
    <property type="nucleotide sequence ID" value="XM_011639262.2"/>
</dbReference>
<evidence type="ECO:0000256" key="8">
    <source>
        <dbReference type="ARBA" id="ARBA00023170"/>
    </source>
</evidence>
<evidence type="ECO:0000256" key="3">
    <source>
        <dbReference type="ARBA" id="ARBA00022606"/>
    </source>
</evidence>
<keyword evidence="3" id="KW-0716">Sensory transduction</keyword>
<dbReference type="KEGG" id="pbar:105427503"/>
<name>A0A6I9WZV4_9HYME</name>
<keyword evidence="11" id="KW-1185">Reference proteome</keyword>
<evidence type="ECO:0000256" key="9">
    <source>
        <dbReference type="ARBA" id="ARBA00023224"/>
    </source>
</evidence>
<keyword evidence="4 10" id="KW-0812">Transmembrane</keyword>
<evidence type="ECO:0000313" key="12">
    <source>
        <dbReference type="RefSeq" id="XP_011637564.1"/>
    </source>
</evidence>
<dbReference type="InterPro" id="IPR004117">
    <property type="entry name" value="7tm6_olfct_rcpt"/>
</dbReference>
<evidence type="ECO:0000256" key="1">
    <source>
        <dbReference type="ARBA" id="ARBA00004651"/>
    </source>
</evidence>
<keyword evidence="6 10" id="KW-1133">Transmembrane helix</keyword>
<evidence type="ECO:0000256" key="6">
    <source>
        <dbReference type="ARBA" id="ARBA00022989"/>
    </source>
</evidence>
<dbReference type="OrthoDB" id="8185860at2759"/>
<keyword evidence="2" id="KW-1003">Cell membrane</keyword>
<dbReference type="GO" id="GO:0004984">
    <property type="term" value="F:olfactory receptor activity"/>
    <property type="evidence" value="ECO:0007669"/>
    <property type="project" value="InterPro"/>
</dbReference>
<keyword evidence="8" id="KW-0675">Receptor</keyword>
<dbReference type="Pfam" id="PF02949">
    <property type="entry name" value="7tm_6"/>
    <property type="match status" value="1"/>
</dbReference>
<evidence type="ECO:0000256" key="5">
    <source>
        <dbReference type="ARBA" id="ARBA00022725"/>
    </source>
</evidence>
<organism evidence="11 12">
    <name type="scientific">Pogonomyrmex barbatus</name>
    <name type="common">red harvester ant</name>
    <dbReference type="NCBI Taxonomy" id="144034"/>
    <lineage>
        <taxon>Eukaryota</taxon>
        <taxon>Metazoa</taxon>
        <taxon>Ecdysozoa</taxon>
        <taxon>Arthropoda</taxon>
        <taxon>Hexapoda</taxon>
        <taxon>Insecta</taxon>
        <taxon>Pterygota</taxon>
        <taxon>Neoptera</taxon>
        <taxon>Endopterygota</taxon>
        <taxon>Hymenoptera</taxon>
        <taxon>Apocrita</taxon>
        <taxon>Aculeata</taxon>
        <taxon>Formicoidea</taxon>
        <taxon>Formicidae</taxon>
        <taxon>Myrmicinae</taxon>
        <taxon>Pogonomyrmex</taxon>
    </lineage>
</organism>
<evidence type="ECO:0000313" key="11">
    <source>
        <dbReference type="Proteomes" id="UP000504615"/>
    </source>
</evidence>
<dbReference type="GO" id="GO:0005549">
    <property type="term" value="F:odorant binding"/>
    <property type="evidence" value="ECO:0007669"/>
    <property type="project" value="InterPro"/>
</dbReference>